<comment type="caution">
    <text evidence="3">The sequence shown here is derived from an EMBL/GenBank/DDBJ whole genome shotgun (WGS) entry which is preliminary data.</text>
</comment>
<feature type="region of interest" description="Disordered" evidence="1">
    <location>
        <begin position="1"/>
        <end position="52"/>
    </location>
</feature>
<evidence type="ECO:0000313" key="4">
    <source>
        <dbReference type="Proteomes" id="UP001140949"/>
    </source>
</evidence>
<evidence type="ECO:0000256" key="2">
    <source>
        <dbReference type="SAM" id="Phobius"/>
    </source>
</evidence>
<accession>A0AAX6IE64</accession>
<dbReference type="Proteomes" id="UP001140949">
    <property type="component" value="Unassembled WGS sequence"/>
</dbReference>
<organism evidence="3 4">
    <name type="scientific">Iris pallida</name>
    <name type="common">Sweet iris</name>
    <dbReference type="NCBI Taxonomy" id="29817"/>
    <lineage>
        <taxon>Eukaryota</taxon>
        <taxon>Viridiplantae</taxon>
        <taxon>Streptophyta</taxon>
        <taxon>Embryophyta</taxon>
        <taxon>Tracheophyta</taxon>
        <taxon>Spermatophyta</taxon>
        <taxon>Magnoliopsida</taxon>
        <taxon>Liliopsida</taxon>
        <taxon>Asparagales</taxon>
        <taxon>Iridaceae</taxon>
        <taxon>Iridoideae</taxon>
        <taxon>Irideae</taxon>
        <taxon>Iris</taxon>
    </lineage>
</organism>
<feature type="transmembrane region" description="Helical" evidence="2">
    <location>
        <begin position="175"/>
        <end position="195"/>
    </location>
</feature>
<name>A0AAX6IE64_IRIPA</name>
<reference evidence="3" key="2">
    <citation type="submission" date="2023-04" db="EMBL/GenBank/DDBJ databases">
        <authorList>
            <person name="Bruccoleri R.E."/>
            <person name="Oakeley E.J."/>
            <person name="Faust A.-M."/>
            <person name="Dessus-Babus S."/>
            <person name="Altorfer M."/>
            <person name="Burckhardt D."/>
            <person name="Oertli M."/>
            <person name="Naumann U."/>
            <person name="Petersen F."/>
            <person name="Wong J."/>
        </authorList>
    </citation>
    <scope>NUCLEOTIDE SEQUENCE</scope>
    <source>
        <strain evidence="3">GSM-AAB239-AS_SAM_17_03QT</strain>
        <tissue evidence="3">Leaf</tissue>
    </source>
</reference>
<gene>
    <name evidence="3" type="ORF">M6B38_259555</name>
</gene>
<protein>
    <submittedName>
        <fullName evidence="3">Uncharacterized protein</fullName>
    </submittedName>
</protein>
<keyword evidence="2" id="KW-0812">Transmembrane</keyword>
<dbReference type="EMBL" id="JANAVB010002199">
    <property type="protein sequence ID" value="KAJ6851546.1"/>
    <property type="molecule type" value="Genomic_DNA"/>
</dbReference>
<evidence type="ECO:0000256" key="1">
    <source>
        <dbReference type="SAM" id="MobiDB-lite"/>
    </source>
</evidence>
<feature type="compositionally biased region" description="Basic and acidic residues" evidence="1">
    <location>
        <begin position="42"/>
        <end position="52"/>
    </location>
</feature>
<reference evidence="3" key="1">
    <citation type="journal article" date="2023" name="GigaByte">
        <title>Genome assembly of the bearded iris, Iris pallida Lam.</title>
        <authorList>
            <person name="Bruccoleri R.E."/>
            <person name="Oakeley E.J."/>
            <person name="Faust A.M.E."/>
            <person name="Altorfer M."/>
            <person name="Dessus-Babus S."/>
            <person name="Burckhardt D."/>
            <person name="Oertli M."/>
            <person name="Naumann U."/>
            <person name="Petersen F."/>
            <person name="Wong J."/>
        </authorList>
    </citation>
    <scope>NUCLEOTIDE SEQUENCE</scope>
    <source>
        <strain evidence="3">GSM-AAB239-AS_SAM_17_03QT</strain>
    </source>
</reference>
<keyword evidence="4" id="KW-1185">Reference proteome</keyword>
<sequence length="243" mass="25588">MNEILERERVRREKGDEWKGYQSGGERCATPEGVTGATVGSRRREEGGGRRAVEVAEDARRAARGQAAPVVVREQRGGVEGTGELRRAVGLLGDEDLAMGGSHACGCGGVPAVKRSAWRRRFGAAGGKRSGGWASTGMASGLDGGVGRRSPGCGRWSWQLRRLARRPSEVRLRSGFFLLFFRCLVVVVFLVAAVLSSGEVAGRGVQRSGGRGYHGTWVQGDGRVRVAGRVGGGDAGLGGGAER</sequence>
<keyword evidence="2" id="KW-0472">Membrane</keyword>
<keyword evidence="2" id="KW-1133">Transmembrane helix</keyword>
<proteinExistence type="predicted"/>
<feature type="compositionally biased region" description="Basic and acidic residues" evidence="1">
    <location>
        <begin position="1"/>
        <end position="19"/>
    </location>
</feature>
<evidence type="ECO:0000313" key="3">
    <source>
        <dbReference type="EMBL" id="KAJ6851546.1"/>
    </source>
</evidence>
<dbReference type="AlphaFoldDB" id="A0AAX6IE64"/>